<accession>A0ACA9L745</accession>
<gene>
    <name evidence="1" type="ORF">ACOLOM_LOCUS3117</name>
</gene>
<dbReference type="Proteomes" id="UP000789525">
    <property type="component" value="Unassembled WGS sequence"/>
</dbReference>
<dbReference type="EMBL" id="CAJVPT010004460">
    <property type="protein sequence ID" value="CAG8508596.1"/>
    <property type="molecule type" value="Genomic_DNA"/>
</dbReference>
<name>A0ACA9L745_9GLOM</name>
<proteinExistence type="predicted"/>
<organism evidence="1 2">
    <name type="scientific">Acaulospora colombiana</name>
    <dbReference type="NCBI Taxonomy" id="27376"/>
    <lineage>
        <taxon>Eukaryota</taxon>
        <taxon>Fungi</taxon>
        <taxon>Fungi incertae sedis</taxon>
        <taxon>Mucoromycota</taxon>
        <taxon>Glomeromycotina</taxon>
        <taxon>Glomeromycetes</taxon>
        <taxon>Diversisporales</taxon>
        <taxon>Acaulosporaceae</taxon>
        <taxon>Acaulospora</taxon>
    </lineage>
</organism>
<reference evidence="1" key="1">
    <citation type="submission" date="2021-06" db="EMBL/GenBank/DDBJ databases">
        <authorList>
            <person name="Kallberg Y."/>
            <person name="Tangrot J."/>
            <person name="Rosling A."/>
        </authorList>
    </citation>
    <scope>NUCLEOTIDE SEQUENCE</scope>
    <source>
        <strain evidence="1">CL356</strain>
    </source>
</reference>
<feature type="non-terminal residue" evidence="1">
    <location>
        <position position="369"/>
    </location>
</feature>
<protein>
    <submittedName>
        <fullName evidence="1">13598_t:CDS:1</fullName>
    </submittedName>
</protein>
<comment type="caution">
    <text evidence="1">The sequence shown here is derived from an EMBL/GenBank/DDBJ whole genome shotgun (WGS) entry which is preliminary data.</text>
</comment>
<evidence type="ECO:0000313" key="2">
    <source>
        <dbReference type="Proteomes" id="UP000789525"/>
    </source>
</evidence>
<keyword evidence="2" id="KW-1185">Reference proteome</keyword>
<sequence>MSLIVPGIAPFLDFTGLLMFVEKISIYMIAGATLYFLRTTNTRDIEYNADLPAYETIFNEILTARDVRFTSELADRDARLDEIEEVLRTYRFLNECKIEPFERKIDQYLRCLNTITDNEKDKRKERAEILLRAYREASHSPSHKTNAGAQGTGSSNRSKKSEKMGKGTFAQAGNMGTITGSLVVGSKRDREKDEINYFFQSPSERESSNLFKKLRKSDEQDISNEKDDEIETTKSPSASCVHESQDINKNVKSDAKEDTDIDAGQIAMSSSFYQTTDNIGVVMNDKNLMNEIHNEPETSNNDNNDYNEKLDDEEIKFDLANITKELQKEPTVEWKVGSINVTQRFWQYQIEMLKKADKGGLTYENIYEI</sequence>
<evidence type="ECO:0000313" key="1">
    <source>
        <dbReference type="EMBL" id="CAG8508596.1"/>
    </source>
</evidence>